<proteinExistence type="predicted"/>
<sequence length="397" mass="44721">MNNDTQTIFSEFSDPHRRSLIDRICVAVGNHRIPRVKALGLWFADIKALEVLVGHERNPHMLRYMLVDFSQYNLPRIWASDVQASRSGQPRVLETRPDMGARGERSAAADISSRRPERGDRGRSGSPAQASTAARLRSEPRIPVPQASGRRKRILGDPTEESIRVTVTDREEARCVLTRRGGPSLEVAHIIPNRINRTTRDEHDGNSVWNFLRTFWSEEKVDAWEQALMPGGVLVSTERVCNLITLDLTAQDQWDRGLIAFRPISVNEEETEMRIAFHWLPFRSATIARNDRMPPAAVRDMGPGTPPSRSPGRFNYFFDMETLEVISSGHVFTVRTNDKEKQPLPSMELLELRWHLSRIAAMQGGADEDDDSGDDSDGGSFSVPSGSRSPVKRECML</sequence>
<feature type="region of interest" description="Disordered" evidence="1">
    <location>
        <begin position="85"/>
        <end position="153"/>
    </location>
</feature>
<feature type="compositionally biased region" description="Low complexity" evidence="1">
    <location>
        <begin position="378"/>
        <end position="387"/>
    </location>
</feature>
<feature type="compositionally biased region" description="Basic and acidic residues" evidence="1">
    <location>
        <begin position="93"/>
        <end position="123"/>
    </location>
</feature>
<dbReference type="Proteomes" id="UP000030686">
    <property type="component" value="Unassembled WGS sequence"/>
</dbReference>
<evidence type="ECO:0000259" key="2">
    <source>
        <dbReference type="Pfam" id="PF13391"/>
    </source>
</evidence>
<dbReference type="AlphaFoldDB" id="W6Q6D7"/>
<dbReference type="InterPro" id="IPR003615">
    <property type="entry name" value="HNH_nuc"/>
</dbReference>
<evidence type="ECO:0000256" key="1">
    <source>
        <dbReference type="SAM" id="MobiDB-lite"/>
    </source>
</evidence>
<accession>W6Q6D7</accession>
<dbReference type="EMBL" id="HG792016">
    <property type="protein sequence ID" value="CDM31581.1"/>
    <property type="molecule type" value="Genomic_DNA"/>
</dbReference>
<protein>
    <submittedName>
        <fullName evidence="3">Genomic scaffold, ProqFM164S02</fullName>
    </submittedName>
</protein>
<feature type="domain" description="HNH nuclease" evidence="2">
    <location>
        <begin position="175"/>
        <end position="261"/>
    </location>
</feature>
<dbReference type="OrthoDB" id="5416097at2759"/>
<evidence type="ECO:0000313" key="3">
    <source>
        <dbReference type="EMBL" id="CDM31581.1"/>
    </source>
</evidence>
<dbReference type="OMA" id="HEEMEPP"/>
<keyword evidence="4" id="KW-1185">Reference proteome</keyword>
<gene>
    <name evidence="3" type="ORF">PROQFM164_S02g001731</name>
</gene>
<organism evidence="3 4">
    <name type="scientific">Penicillium roqueforti (strain FM164)</name>
    <dbReference type="NCBI Taxonomy" id="1365484"/>
    <lineage>
        <taxon>Eukaryota</taxon>
        <taxon>Fungi</taxon>
        <taxon>Dikarya</taxon>
        <taxon>Ascomycota</taxon>
        <taxon>Pezizomycotina</taxon>
        <taxon>Eurotiomycetes</taxon>
        <taxon>Eurotiomycetidae</taxon>
        <taxon>Eurotiales</taxon>
        <taxon>Aspergillaceae</taxon>
        <taxon>Penicillium</taxon>
    </lineage>
</organism>
<feature type="compositionally biased region" description="Acidic residues" evidence="1">
    <location>
        <begin position="366"/>
        <end position="377"/>
    </location>
</feature>
<evidence type="ECO:0000313" key="4">
    <source>
        <dbReference type="Proteomes" id="UP000030686"/>
    </source>
</evidence>
<feature type="region of interest" description="Disordered" evidence="1">
    <location>
        <begin position="361"/>
        <end position="397"/>
    </location>
</feature>
<dbReference type="Pfam" id="PF13391">
    <property type="entry name" value="HNH_2"/>
    <property type="match status" value="1"/>
</dbReference>
<reference evidence="3" key="1">
    <citation type="journal article" date="2014" name="Nat. Commun.">
        <title>Multiple recent horizontal transfers of a large genomic region in cheese making fungi.</title>
        <authorList>
            <person name="Cheeseman K."/>
            <person name="Ropars J."/>
            <person name="Renault P."/>
            <person name="Dupont J."/>
            <person name="Gouzy J."/>
            <person name="Branca A."/>
            <person name="Abraham A.L."/>
            <person name="Ceppi M."/>
            <person name="Conseiller E."/>
            <person name="Debuchy R."/>
            <person name="Malagnac F."/>
            <person name="Goarin A."/>
            <person name="Silar P."/>
            <person name="Lacoste S."/>
            <person name="Sallet E."/>
            <person name="Bensimon A."/>
            <person name="Giraud T."/>
            <person name="Brygoo Y."/>
        </authorList>
    </citation>
    <scope>NUCLEOTIDE SEQUENCE [LARGE SCALE GENOMIC DNA]</scope>
    <source>
        <strain evidence="3">FM164</strain>
    </source>
</reference>
<name>W6Q6D7_PENRF</name>